<dbReference type="InterPro" id="IPR035994">
    <property type="entry name" value="Nucleoside_phosphorylase_sf"/>
</dbReference>
<keyword evidence="4 5" id="KW-0808">Transferase</keyword>
<comment type="pathway">
    <text evidence="1 5">Purine metabolism; purine nucleoside salvage.</text>
</comment>
<evidence type="ECO:0000256" key="3">
    <source>
        <dbReference type="ARBA" id="ARBA00022676"/>
    </source>
</evidence>
<dbReference type="InterPro" id="IPR000845">
    <property type="entry name" value="Nucleoside_phosphorylase_d"/>
</dbReference>
<dbReference type="InterPro" id="IPR011268">
    <property type="entry name" value="Purine_phosphorylase"/>
</dbReference>
<evidence type="ECO:0000256" key="5">
    <source>
        <dbReference type="PIRNR" id="PIRNR000477"/>
    </source>
</evidence>
<evidence type="ECO:0000256" key="1">
    <source>
        <dbReference type="ARBA" id="ARBA00005058"/>
    </source>
</evidence>
<dbReference type="EC" id="2.4.2.1" evidence="5"/>
<sequence>MIDINEHKKQVEEAVAFLQSRLPVIPEVLIQLGTGLGNLAQAMDNPTVIPYEEIPGFPYSTVTSHAGNLVCGTLAGKPCAILQGRFHYYEGYSAREVAFPVRVLSLLGVRTAIITNASGGLNTAWSAGTIMVMKDHINQLPDNPLRGPNIDTWGPRFPDMSAPYPPSLRKLARQAARKLEFPDVIEGTYICIPGPSLETPAETRMLRQLGADAVGMSSVPEIITALHAGLQVLGLSVVANVNDPDDFIPILLEDIVASACQAEPKLQKMILEIVQEL</sequence>
<dbReference type="PANTHER" id="PTHR11904:SF9">
    <property type="entry name" value="PURINE NUCLEOSIDE PHOSPHORYLASE-RELATED"/>
    <property type="match status" value="1"/>
</dbReference>
<dbReference type="EMBL" id="CP159373">
    <property type="protein sequence ID" value="XCN71296.1"/>
    <property type="molecule type" value="Genomic_DNA"/>
</dbReference>
<evidence type="ECO:0000313" key="7">
    <source>
        <dbReference type="EMBL" id="XCN71296.1"/>
    </source>
</evidence>
<dbReference type="NCBIfam" id="TIGR01697">
    <property type="entry name" value="PNPH-PUNA-XAPA"/>
    <property type="match status" value="1"/>
</dbReference>
<dbReference type="GO" id="GO:0009116">
    <property type="term" value="P:nucleoside metabolic process"/>
    <property type="evidence" value="ECO:0007669"/>
    <property type="project" value="InterPro"/>
</dbReference>
<dbReference type="PANTHER" id="PTHR11904">
    <property type="entry name" value="METHYLTHIOADENOSINE/PURINE NUCLEOSIDE PHOSPHORYLASE"/>
    <property type="match status" value="1"/>
</dbReference>
<dbReference type="KEGG" id="eaj:Q3M24_13345"/>
<reference evidence="7" key="1">
    <citation type="journal article" date="2024" name="Syst. Appl. Microbiol.">
        <title>First single-strain enrichments of Electrothrix cable bacteria, description of E. aestuarii sp. nov. and E. rattekaaiensis sp. nov., and proposal of a cable bacteria taxonomy following the rules of the SeqCode.</title>
        <authorList>
            <person name="Plum-Jensen L.E."/>
            <person name="Schramm A."/>
            <person name="Marshall I.P.G."/>
        </authorList>
    </citation>
    <scope>NUCLEOTIDE SEQUENCE</scope>
    <source>
        <strain evidence="7">Rat1</strain>
    </source>
</reference>
<dbReference type="SUPFAM" id="SSF53167">
    <property type="entry name" value="Purine and uridine phosphorylases"/>
    <property type="match status" value="1"/>
</dbReference>
<feature type="domain" description="Nucleoside phosphorylase" evidence="6">
    <location>
        <begin position="29"/>
        <end position="274"/>
    </location>
</feature>
<dbReference type="CDD" id="cd09009">
    <property type="entry name" value="PNP-EcPNPII_like"/>
    <property type="match status" value="1"/>
</dbReference>
<name>A0AAU8LPU3_9BACT</name>
<dbReference type="PIRSF" id="PIRSF000477">
    <property type="entry name" value="PurNPase"/>
    <property type="match status" value="1"/>
</dbReference>
<dbReference type="Pfam" id="PF01048">
    <property type="entry name" value="PNP_UDP_1"/>
    <property type="match status" value="1"/>
</dbReference>
<evidence type="ECO:0000256" key="2">
    <source>
        <dbReference type="ARBA" id="ARBA00006751"/>
    </source>
</evidence>
<comment type="similarity">
    <text evidence="2 5">Belongs to the PNP/MTAP phosphorylase family.</text>
</comment>
<dbReference type="GO" id="GO:0004731">
    <property type="term" value="F:purine-nucleoside phosphorylase activity"/>
    <property type="evidence" value="ECO:0007669"/>
    <property type="project" value="UniProtKB-EC"/>
</dbReference>
<evidence type="ECO:0000256" key="4">
    <source>
        <dbReference type="ARBA" id="ARBA00022679"/>
    </source>
</evidence>
<keyword evidence="3 5" id="KW-0328">Glycosyltransferase</keyword>
<evidence type="ECO:0000259" key="6">
    <source>
        <dbReference type="Pfam" id="PF01048"/>
    </source>
</evidence>
<gene>
    <name evidence="7" type="ORF">Q3M24_13345</name>
</gene>
<dbReference type="Gene3D" id="3.40.50.1580">
    <property type="entry name" value="Nucleoside phosphorylase domain"/>
    <property type="match status" value="1"/>
</dbReference>
<reference evidence="7" key="2">
    <citation type="submission" date="2024-06" db="EMBL/GenBank/DDBJ databases">
        <authorList>
            <person name="Plum-Jensen L.E."/>
            <person name="Schramm A."/>
            <person name="Marshall I.P.G."/>
        </authorList>
    </citation>
    <scope>NUCLEOTIDE SEQUENCE</scope>
    <source>
        <strain evidence="7">Rat1</strain>
    </source>
</reference>
<organism evidence="7">
    <name type="scientific">Candidatus Electrothrix aestuarii</name>
    <dbReference type="NCBI Taxonomy" id="3062594"/>
    <lineage>
        <taxon>Bacteria</taxon>
        <taxon>Pseudomonadati</taxon>
        <taxon>Thermodesulfobacteriota</taxon>
        <taxon>Desulfobulbia</taxon>
        <taxon>Desulfobulbales</taxon>
        <taxon>Desulfobulbaceae</taxon>
        <taxon>Candidatus Electrothrix</taxon>
    </lineage>
</organism>
<protein>
    <recommendedName>
        <fullName evidence="5">Purine nucleoside phosphorylase</fullName>
        <ecNumber evidence="5">2.4.2.1</ecNumber>
    </recommendedName>
    <alternativeName>
        <fullName evidence="5">Inosine-guanosine phosphorylase</fullName>
    </alternativeName>
</protein>
<proteinExistence type="inferred from homology"/>
<accession>A0AAU8LPU3</accession>
<dbReference type="NCBIfam" id="TIGR01700">
    <property type="entry name" value="PNPH"/>
    <property type="match status" value="1"/>
</dbReference>
<dbReference type="AlphaFoldDB" id="A0AAU8LPU3"/>
<dbReference type="InterPro" id="IPR011270">
    <property type="entry name" value="Pur_Nuc_Pase_Ino/Guo-sp"/>
</dbReference>
<comment type="function">
    <text evidence="5">The purine nucleoside phosphorylases catalyze the phosphorolytic breakdown of the N-glycosidic bond in the beta-(deoxy)ribonucleoside molecules, with the formation of the corresponding free purine bases and pentose-1-phosphate.</text>
</comment>
<dbReference type="NCBIfam" id="NF006054">
    <property type="entry name" value="PRK08202.1"/>
    <property type="match status" value="1"/>
</dbReference>
<dbReference type="GO" id="GO:0005737">
    <property type="term" value="C:cytoplasm"/>
    <property type="evidence" value="ECO:0007669"/>
    <property type="project" value="TreeGrafter"/>
</dbReference>